<dbReference type="Proteomes" id="UP001208690">
    <property type="component" value="Unassembled WGS sequence"/>
</dbReference>
<accession>A0ABT3B9C5</accession>
<dbReference type="InterPro" id="IPR015904">
    <property type="entry name" value="Sulphide_quinone_reductase"/>
</dbReference>
<dbReference type="PANTHER" id="PTHR10632">
    <property type="entry name" value="SULFIDE:QUINONE OXIDOREDUCTASE"/>
    <property type="match status" value="1"/>
</dbReference>
<evidence type="ECO:0000313" key="2">
    <source>
        <dbReference type="EMBL" id="MCV3270166.1"/>
    </source>
</evidence>
<dbReference type="RefSeq" id="WP_263842485.1">
    <property type="nucleotide sequence ID" value="NZ_JALIEB010000001.1"/>
</dbReference>
<gene>
    <name evidence="2" type="ORF">MUB52_01885</name>
</gene>
<sequence length="200" mass="21474">MDRRQFLKVALAGSGALGLHARETQTNPSPLTTPARIVIIGAGAAGTALANRLVKRLDGVQITLIDPRCEHLDQPGLTLVATSLKPAHYLQSQTARWLPNGIEWLPERVAAIDAERKAVATESGTTLEYDWLVVAPGLVLDHDAIDRFSLDMVGQNGIGAPYAGPDYATRTRKAAERFTQEGGTGLFTRPATEMKCAAHP</sequence>
<dbReference type="SUPFAM" id="SSF51905">
    <property type="entry name" value="FAD/NAD(P)-binding domain"/>
    <property type="match status" value="1"/>
</dbReference>
<dbReference type="EMBL" id="JALIEB010000001">
    <property type="protein sequence ID" value="MCV3270166.1"/>
    <property type="molecule type" value="Genomic_DNA"/>
</dbReference>
<organism evidence="2 3">
    <name type="scientific">Roseobacter sinensis</name>
    <dbReference type="NCBI Taxonomy" id="2931391"/>
    <lineage>
        <taxon>Bacteria</taxon>
        <taxon>Pseudomonadati</taxon>
        <taxon>Pseudomonadota</taxon>
        <taxon>Alphaproteobacteria</taxon>
        <taxon>Rhodobacterales</taxon>
        <taxon>Roseobacteraceae</taxon>
        <taxon>Roseobacter</taxon>
    </lineage>
</organism>
<name>A0ABT3B9C5_9RHOB</name>
<dbReference type="Gene3D" id="3.50.50.60">
    <property type="entry name" value="FAD/NAD(P)-binding domain"/>
    <property type="match status" value="2"/>
</dbReference>
<evidence type="ECO:0000313" key="3">
    <source>
        <dbReference type="Proteomes" id="UP001208690"/>
    </source>
</evidence>
<protein>
    <submittedName>
        <fullName evidence="2">FAD-dependent oxidoreductase</fullName>
    </submittedName>
</protein>
<dbReference type="PANTHER" id="PTHR10632:SF2">
    <property type="entry name" value="SULFIDE:QUINONE OXIDOREDUCTASE, MITOCHONDRIAL"/>
    <property type="match status" value="1"/>
</dbReference>
<feature type="domain" description="FAD/NAD(P)-binding" evidence="1">
    <location>
        <begin position="36"/>
        <end position="137"/>
    </location>
</feature>
<dbReference type="InterPro" id="IPR036188">
    <property type="entry name" value="FAD/NAD-bd_sf"/>
</dbReference>
<evidence type="ECO:0000259" key="1">
    <source>
        <dbReference type="Pfam" id="PF07992"/>
    </source>
</evidence>
<dbReference type="Pfam" id="PF07992">
    <property type="entry name" value="Pyr_redox_2"/>
    <property type="match status" value="1"/>
</dbReference>
<reference evidence="2 3" key="1">
    <citation type="submission" date="2022-04" db="EMBL/GenBank/DDBJ databases">
        <title>Roseobacter sp. WL0113 is a bacterium isolated from neritic sediment.</title>
        <authorList>
            <person name="Wang L."/>
            <person name="He W."/>
            <person name="Zhang D.-F."/>
        </authorList>
    </citation>
    <scope>NUCLEOTIDE SEQUENCE [LARGE SCALE GENOMIC DNA]</scope>
    <source>
        <strain evidence="2 3">WL0113</strain>
    </source>
</reference>
<dbReference type="InterPro" id="IPR023753">
    <property type="entry name" value="FAD/NAD-binding_dom"/>
</dbReference>
<keyword evidence="3" id="KW-1185">Reference proteome</keyword>
<comment type="caution">
    <text evidence="2">The sequence shown here is derived from an EMBL/GenBank/DDBJ whole genome shotgun (WGS) entry which is preliminary data.</text>
</comment>
<proteinExistence type="predicted"/>